<feature type="transmembrane region" description="Helical" evidence="2">
    <location>
        <begin position="124"/>
        <end position="141"/>
    </location>
</feature>
<dbReference type="PANTHER" id="PTHR30487:SF0">
    <property type="entry name" value="PREPILIN LEADER PEPTIDASE_N-METHYLTRANSFERASE-RELATED"/>
    <property type="match status" value="1"/>
</dbReference>
<dbReference type="GO" id="GO:0032259">
    <property type="term" value="P:methylation"/>
    <property type="evidence" value="ECO:0007669"/>
    <property type="project" value="UniProtKB-KW"/>
</dbReference>
<keyword evidence="2" id="KW-0472">Membrane</keyword>
<dbReference type="GO" id="GO:0004190">
    <property type="term" value="F:aspartic-type endopeptidase activity"/>
    <property type="evidence" value="ECO:0007669"/>
    <property type="project" value="InterPro"/>
</dbReference>
<evidence type="ECO:0000313" key="4">
    <source>
        <dbReference type="EMBL" id="PYG89372.1"/>
    </source>
</evidence>
<keyword evidence="2" id="KW-1133">Transmembrane helix</keyword>
<protein>
    <submittedName>
        <fullName evidence="4">Leader peptidase (Prepilin peptidase)/N-methyltransferase</fullName>
    </submittedName>
</protein>
<accession>A0A318XMZ9</accession>
<keyword evidence="4" id="KW-0489">Methyltransferase</keyword>
<keyword evidence="4" id="KW-0808">Transferase</keyword>
<reference evidence="4 5" key="1">
    <citation type="submission" date="2018-06" db="EMBL/GenBank/DDBJ databases">
        <title>Genomic Encyclopedia of Type Strains, Phase I: the one thousand microbial genomes (KMG-I) project.</title>
        <authorList>
            <person name="Kyrpides N."/>
        </authorList>
    </citation>
    <scope>NUCLEOTIDE SEQUENCE [LARGE SCALE GENOMIC DNA]</scope>
    <source>
        <strain evidence="4 5">DSM 19573</strain>
    </source>
</reference>
<name>A0A318XMZ9_9FIRM</name>
<dbReference type="GO" id="GO:0008168">
    <property type="term" value="F:methyltransferase activity"/>
    <property type="evidence" value="ECO:0007669"/>
    <property type="project" value="UniProtKB-KW"/>
</dbReference>
<evidence type="ECO:0000259" key="3">
    <source>
        <dbReference type="Pfam" id="PF01478"/>
    </source>
</evidence>
<comment type="similarity">
    <text evidence="1">Belongs to the peptidase A24 family.</text>
</comment>
<dbReference type="Pfam" id="PF01478">
    <property type="entry name" value="Peptidase_A24"/>
    <property type="match status" value="1"/>
</dbReference>
<dbReference type="PANTHER" id="PTHR30487">
    <property type="entry name" value="TYPE 4 PREPILIN-LIKE PROTEINS LEADER PEPTIDE-PROCESSING ENZYME"/>
    <property type="match status" value="1"/>
</dbReference>
<dbReference type="OrthoDB" id="9789291at2"/>
<evidence type="ECO:0000256" key="1">
    <source>
        <dbReference type="ARBA" id="ARBA00005801"/>
    </source>
</evidence>
<keyword evidence="5" id="KW-1185">Reference proteome</keyword>
<feature type="transmembrane region" description="Helical" evidence="2">
    <location>
        <begin position="45"/>
        <end position="67"/>
    </location>
</feature>
<dbReference type="EMBL" id="QKMR01000003">
    <property type="protein sequence ID" value="PYG89372.1"/>
    <property type="molecule type" value="Genomic_DNA"/>
</dbReference>
<comment type="caution">
    <text evidence="4">The sequence shown here is derived from an EMBL/GenBank/DDBJ whole genome shotgun (WGS) entry which is preliminary data.</text>
</comment>
<organism evidence="4 5">
    <name type="scientific">Ruminiclostridium sufflavum DSM 19573</name>
    <dbReference type="NCBI Taxonomy" id="1121337"/>
    <lineage>
        <taxon>Bacteria</taxon>
        <taxon>Bacillati</taxon>
        <taxon>Bacillota</taxon>
        <taxon>Clostridia</taxon>
        <taxon>Eubacteriales</taxon>
        <taxon>Oscillospiraceae</taxon>
        <taxon>Ruminiclostridium</taxon>
    </lineage>
</organism>
<dbReference type="Gene3D" id="1.20.120.1220">
    <property type="match status" value="1"/>
</dbReference>
<evidence type="ECO:0000256" key="2">
    <source>
        <dbReference type="SAM" id="Phobius"/>
    </source>
</evidence>
<dbReference type="AlphaFoldDB" id="A0A318XMZ9"/>
<dbReference type="Proteomes" id="UP000248132">
    <property type="component" value="Unassembled WGS sequence"/>
</dbReference>
<dbReference type="InterPro" id="IPR050882">
    <property type="entry name" value="Prepilin_peptidase/N-MTase"/>
</dbReference>
<feature type="transmembrane region" description="Helical" evidence="2">
    <location>
        <begin position="79"/>
        <end position="112"/>
    </location>
</feature>
<dbReference type="InterPro" id="IPR000045">
    <property type="entry name" value="Prepilin_IV_endopep_pep"/>
</dbReference>
<dbReference type="GO" id="GO:0006465">
    <property type="term" value="P:signal peptide processing"/>
    <property type="evidence" value="ECO:0007669"/>
    <property type="project" value="TreeGrafter"/>
</dbReference>
<sequence>MQVNSIVQAVLFFCIMLWAAYTDIRKKEIPPYICISTAALSVLDFKVINLLGILAALPLFIIVRWIAPERLGGGDIKFTAAVGLILGLQMTNCGLIIGFTLQVLIFISYALVKGMKKQEALNHSMPLAPCLAVGFLVAYLMKLGGIHI</sequence>
<feature type="transmembrane region" description="Helical" evidence="2">
    <location>
        <begin position="6"/>
        <end position="24"/>
    </location>
</feature>
<gene>
    <name evidence="4" type="ORF">LY28_00591</name>
</gene>
<dbReference type="GO" id="GO:0005886">
    <property type="term" value="C:plasma membrane"/>
    <property type="evidence" value="ECO:0007669"/>
    <property type="project" value="TreeGrafter"/>
</dbReference>
<proteinExistence type="inferred from homology"/>
<feature type="domain" description="Prepilin type IV endopeptidase peptidase" evidence="3">
    <location>
        <begin position="11"/>
        <end position="106"/>
    </location>
</feature>
<dbReference type="RefSeq" id="WP_110460672.1">
    <property type="nucleotide sequence ID" value="NZ_QKMR01000003.1"/>
</dbReference>
<keyword evidence="2" id="KW-0812">Transmembrane</keyword>
<evidence type="ECO:0000313" key="5">
    <source>
        <dbReference type="Proteomes" id="UP000248132"/>
    </source>
</evidence>